<dbReference type="AlphaFoldDB" id="A0A255XZ08"/>
<dbReference type="InterPro" id="IPR011004">
    <property type="entry name" value="Trimer_LpxA-like_sf"/>
</dbReference>
<dbReference type="SUPFAM" id="SSF51161">
    <property type="entry name" value="Trimeric LpxA-like enzymes"/>
    <property type="match status" value="1"/>
</dbReference>
<dbReference type="EMBL" id="NOXS01000014">
    <property type="protein sequence ID" value="OYQ22249.1"/>
    <property type="molecule type" value="Genomic_DNA"/>
</dbReference>
<comment type="caution">
    <text evidence="3">The sequence shown here is derived from an EMBL/GenBank/DDBJ whole genome shotgun (WGS) entry which is preliminary data.</text>
</comment>
<dbReference type="PANTHER" id="PTHR23416:SF78">
    <property type="entry name" value="LIPOPOLYSACCHARIDE BIOSYNTHESIS O-ACETYL TRANSFERASE WBBJ-RELATED"/>
    <property type="match status" value="1"/>
</dbReference>
<reference evidence="3 4" key="1">
    <citation type="submission" date="2017-07" db="EMBL/GenBank/DDBJ databases">
        <title>Elstera cyanobacteriorum sp. nov., a novel bacterium isolated from cyanobacterial aggregates in a eutrophic lake.</title>
        <authorList>
            <person name="Cai H."/>
        </authorList>
    </citation>
    <scope>NUCLEOTIDE SEQUENCE [LARGE SCALE GENOMIC DNA]</scope>
    <source>
        <strain evidence="3 4">TH019</strain>
    </source>
</reference>
<dbReference type="Gene3D" id="2.160.10.10">
    <property type="entry name" value="Hexapeptide repeat proteins"/>
    <property type="match status" value="1"/>
</dbReference>
<dbReference type="InterPro" id="IPR018357">
    <property type="entry name" value="Hexapep_transf_CS"/>
</dbReference>
<keyword evidence="1 3" id="KW-0808">Transferase</keyword>
<dbReference type="InterPro" id="IPR051159">
    <property type="entry name" value="Hexapeptide_acetyltransf"/>
</dbReference>
<gene>
    <name evidence="3" type="ORF">CHR90_00585</name>
</gene>
<dbReference type="CDD" id="cd04647">
    <property type="entry name" value="LbH_MAT_like"/>
    <property type="match status" value="1"/>
</dbReference>
<protein>
    <submittedName>
        <fullName evidence="3">Acetyltransferase</fullName>
    </submittedName>
</protein>
<keyword evidence="4" id="KW-1185">Reference proteome</keyword>
<organism evidence="3 4">
    <name type="scientific">Elstera cyanobacteriorum</name>
    <dbReference type="NCBI Taxonomy" id="2022747"/>
    <lineage>
        <taxon>Bacteria</taxon>
        <taxon>Pseudomonadati</taxon>
        <taxon>Pseudomonadota</taxon>
        <taxon>Alphaproteobacteria</taxon>
        <taxon>Rhodospirillales</taxon>
        <taxon>Rhodospirillaceae</taxon>
        <taxon>Elstera</taxon>
    </lineage>
</organism>
<evidence type="ECO:0000256" key="1">
    <source>
        <dbReference type="ARBA" id="ARBA00022679"/>
    </source>
</evidence>
<dbReference type="RefSeq" id="WP_094406664.1">
    <property type="nucleotide sequence ID" value="NZ_BMJZ01000013.1"/>
</dbReference>
<dbReference type="Proteomes" id="UP000216361">
    <property type="component" value="Unassembled WGS sequence"/>
</dbReference>
<keyword evidence="2" id="KW-0677">Repeat</keyword>
<evidence type="ECO:0000256" key="2">
    <source>
        <dbReference type="ARBA" id="ARBA00022737"/>
    </source>
</evidence>
<name>A0A255XZ08_9PROT</name>
<accession>A0A255XZ08</accession>
<dbReference type="PROSITE" id="PS00101">
    <property type="entry name" value="HEXAPEP_TRANSFERASES"/>
    <property type="match status" value="1"/>
</dbReference>
<evidence type="ECO:0000313" key="3">
    <source>
        <dbReference type="EMBL" id="OYQ22249.1"/>
    </source>
</evidence>
<sequence>MTTPLVSSSHTLRTWARHSGHPAAKLVRTLRRTVLTAHLPVIPGVHRGLWTLWHAGRGLLTTLTRVLWWTPMFRARLEAGSGRHLYLYGGLPLVLGPVRVKLGPECRLSGQVTITGRTHGPAGAPSPYLIVGRNVDIGWQTTLAVGRKIVIGDDVRLAGRNFLAGYPGHPLDPDARARGLPDTEDQVGDIILERGVWLATGVTVSAGVRIGRGTVVAAGSVVTHDLPPGVLAAGVPARVIRPLTADRPAS</sequence>
<dbReference type="OrthoDB" id="9815592at2"/>
<proteinExistence type="predicted"/>
<evidence type="ECO:0000313" key="4">
    <source>
        <dbReference type="Proteomes" id="UP000216361"/>
    </source>
</evidence>
<dbReference type="PANTHER" id="PTHR23416">
    <property type="entry name" value="SIALIC ACID SYNTHASE-RELATED"/>
    <property type="match status" value="1"/>
</dbReference>
<dbReference type="GO" id="GO:0016740">
    <property type="term" value="F:transferase activity"/>
    <property type="evidence" value="ECO:0007669"/>
    <property type="project" value="UniProtKB-KW"/>
</dbReference>